<evidence type="ECO:0000313" key="3">
    <source>
        <dbReference type="Proteomes" id="UP000654075"/>
    </source>
</evidence>
<dbReference type="Proteomes" id="UP000654075">
    <property type="component" value="Unassembled WGS sequence"/>
</dbReference>
<feature type="region of interest" description="Disordered" evidence="1">
    <location>
        <begin position="282"/>
        <end position="316"/>
    </location>
</feature>
<protein>
    <submittedName>
        <fullName evidence="2">Uncharacterized protein</fullName>
    </submittedName>
</protein>
<evidence type="ECO:0000256" key="1">
    <source>
        <dbReference type="SAM" id="MobiDB-lite"/>
    </source>
</evidence>
<evidence type="ECO:0000313" key="2">
    <source>
        <dbReference type="EMBL" id="CAE8612838.1"/>
    </source>
</evidence>
<gene>
    <name evidence="2" type="ORF">PGLA1383_LOCUS30626</name>
</gene>
<keyword evidence="3" id="KW-1185">Reference proteome</keyword>
<reference evidence="2" key="1">
    <citation type="submission" date="2021-02" db="EMBL/GenBank/DDBJ databases">
        <authorList>
            <person name="Dougan E. K."/>
            <person name="Rhodes N."/>
            <person name="Thang M."/>
            <person name="Chan C."/>
        </authorList>
    </citation>
    <scope>NUCLEOTIDE SEQUENCE</scope>
</reference>
<proteinExistence type="predicted"/>
<organism evidence="2 3">
    <name type="scientific">Polarella glacialis</name>
    <name type="common">Dinoflagellate</name>
    <dbReference type="NCBI Taxonomy" id="89957"/>
    <lineage>
        <taxon>Eukaryota</taxon>
        <taxon>Sar</taxon>
        <taxon>Alveolata</taxon>
        <taxon>Dinophyceae</taxon>
        <taxon>Suessiales</taxon>
        <taxon>Suessiaceae</taxon>
        <taxon>Polarella</taxon>
    </lineage>
</organism>
<feature type="compositionally biased region" description="Polar residues" evidence="1">
    <location>
        <begin position="282"/>
        <end position="291"/>
    </location>
</feature>
<comment type="caution">
    <text evidence="2">The sequence shown here is derived from an EMBL/GenBank/DDBJ whole genome shotgun (WGS) entry which is preliminary data.</text>
</comment>
<feature type="compositionally biased region" description="Acidic residues" evidence="1">
    <location>
        <begin position="304"/>
        <end position="316"/>
    </location>
</feature>
<sequence length="433" mass="48827">MALGHRVFADRGRLHASREQAPSHEQILERVHANLYSIVGEAVDEIKHEEEKWSQSEMTKRIVGYIYKGCKAPELLEKPWTEMATAVVGNAMNGYQSACAEKNWFYQLALGNAFASAVWELLQARGRPRVHFKDVQEFVIQEFESHLDRTLLTKAMWDATQNTFKDNDTVSGKVFRAVSNSYHTVLDELLADSRPLEDAEKVERFIKRWIEASMHRAWTSVEKSEVVLTPGNVSRLFQNLVAPFGEAHEYSCIPIMFIEHIGRPPRNWQFLRVTVQQLFKSWKQDSQNPPSTKRRKKSEGSFAIDEDSAPAIDGEDPLSAAEVDATSMDAAGMHAKQEVDLPDADFVEEAVKQEEEDAADDLIGNGACTGHPECTSEEDCIGNDSDFLVRHMLAGDAGDVYCMTCWESFLTKNTMLEGMWEDGDQAGTMYNCT</sequence>
<accession>A0A813FLB4</accession>
<dbReference type="OrthoDB" id="409894at2759"/>
<dbReference type="AlphaFoldDB" id="A0A813FLB4"/>
<name>A0A813FLB4_POLGL</name>
<dbReference type="EMBL" id="CAJNNV010025170">
    <property type="protein sequence ID" value="CAE8612838.1"/>
    <property type="molecule type" value="Genomic_DNA"/>
</dbReference>